<dbReference type="EMBL" id="JASKYM010000002">
    <property type="protein sequence ID" value="MDK2563266.1"/>
    <property type="molecule type" value="Genomic_DNA"/>
</dbReference>
<feature type="transmembrane region" description="Helical" evidence="1">
    <location>
        <begin position="154"/>
        <end position="174"/>
    </location>
</feature>
<name>A0ABT7E8L5_9FIRM</name>
<keyword evidence="1" id="KW-1133">Transmembrane helix</keyword>
<evidence type="ECO:0000313" key="3">
    <source>
        <dbReference type="Proteomes" id="UP001301012"/>
    </source>
</evidence>
<dbReference type="Proteomes" id="UP001301012">
    <property type="component" value="Unassembled WGS sequence"/>
</dbReference>
<dbReference type="Pfam" id="PF14808">
    <property type="entry name" value="TMEM164"/>
    <property type="match status" value="1"/>
</dbReference>
<protein>
    <submittedName>
        <fullName evidence="2">YwaF family protein</fullName>
    </submittedName>
</protein>
<reference evidence="2 3" key="1">
    <citation type="submission" date="2023-05" db="EMBL/GenBank/DDBJ databases">
        <title>Rombocin, a short stable natural nisin variant, displays selective antimicrobial activity against Listeria monocytogenes and employs dual mode of action to kill target bacterial strains.</title>
        <authorList>
            <person name="Wambui J."/>
            <person name="Stephan R."/>
            <person name="Kuipers O.P."/>
        </authorList>
    </citation>
    <scope>NUCLEOTIDE SEQUENCE [LARGE SCALE GENOMIC DNA]</scope>
    <source>
        <strain evidence="2 3">RC002</strain>
    </source>
</reference>
<evidence type="ECO:0000313" key="2">
    <source>
        <dbReference type="EMBL" id="MDK2563266.1"/>
    </source>
</evidence>
<feature type="transmembrane region" description="Helical" evidence="1">
    <location>
        <begin position="70"/>
        <end position="88"/>
    </location>
</feature>
<keyword evidence="3" id="KW-1185">Reference proteome</keyword>
<evidence type="ECO:0000256" key="1">
    <source>
        <dbReference type="SAM" id="Phobius"/>
    </source>
</evidence>
<feature type="transmembrane region" description="Helical" evidence="1">
    <location>
        <begin position="93"/>
        <end position="112"/>
    </location>
</feature>
<feature type="transmembrane region" description="Helical" evidence="1">
    <location>
        <begin position="124"/>
        <end position="142"/>
    </location>
</feature>
<keyword evidence="1" id="KW-0472">Membrane</keyword>
<proteinExistence type="predicted"/>
<keyword evidence="1" id="KW-0812">Transmembrane</keyword>
<feature type="transmembrane region" description="Helical" evidence="1">
    <location>
        <begin position="12"/>
        <end position="30"/>
    </location>
</feature>
<dbReference type="RefSeq" id="WP_284132215.1">
    <property type="nucleotide sequence ID" value="NZ_JASKYM010000002.1"/>
</dbReference>
<organism evidence="2 3">
    <name type="scientific">Romboutsia sedimentorum</name>
    <dbReference type="NCBI Taxonomy" id="1368474"/>
    <lineage>
        <taxon>Bacteria</taxon>
        <taxon>Bacillati</taxon>
        <taxon>Bacillota</taxon>
        <taxon>Clostridia</taxon>
        <taxon>Peptostreptococcales</taxon>
        <taxon>Peptostreptococcaceae</taxon>
        <taxon>Romboutsia</taxon>
    </lineage>
</organism>
<feature type="transmembrane region" description="Helical" evidence="1">
    <location>
        <begin position="42"/>
        <end position="64"/>
    </location>
</feature>
<sequence>MTNTFLFSREHLIILFIFAIFMYFCNRLTKNLLPYSYIIEKIICWLIILEIVFEQVSIISMGNYNTSSSLPIGISRFCAYICIAILFFKQYHLFNVFFSWSLVCSIGEIILFKEIPYRFPNILYFLFIFSKVLLIYANVYMIEVRKFKINKYAIRDNLIACILYFSFILLLNIITSANYSYSFSELNLTGILVFFLITTAVYIPIFISDKEIFKFKR</sequence>
<feature type="transmembrane region" description="Helical" evidence="1">
    <location>
        <begin position="186"/>
        <end position="207"/>
    </location>
</feature>
<gene>
    <name evidence="2" type="ORF">QOZ84_06870</name>
</gene>
<comment type="caution">
    <text evidence="2">The sequence shown here is derived from an EMBL/GenBank/DDBJ whole genome shotgun (WGS) entry which is preliminary data.</text>
</comment>
<accession>A0ABT7E8L5</accession>